<reference evidence="2" key="1">
    <citation type="submission" date="2015-12" db="EMBL/GenBank/DDBJ databases">
        <title>De novo transcriptome assembly of four potential Pierce s Disease insect vectors from Arizona vineyards.</title>
        <authorList>
            <person name="Tassone E.E."/>
        </authorList>
    </citation>
    <scope>NUCLEOTIDE SEQUENCE</scope>
</reference>
<evidence type="ECO:0000256" key="1">
    <source>
        <dbReference type="ARBA" id="ARBA00022559"/>
    </source>
</evidence>
<feature type="non-terminal residue" evidence="2">
    <location>
        <position position="1"/>
    </location>
</feature>
<dbReference type="Gene3D" id="1.10.640.10">
    <property type="entry name" value="Haem peroxidase domain superfamily, animal type"/>
    <property type="match status" value="1"/>
</dbReference>
<dbReference type="GO" id="GO:0004601">
    <property type="term" value="F:peroxidase activity"/>
    <property type="evidence" value="ECO:0007669"/>
    <property type="project" value="UniProtKB-KW"/>
</dbReference>
<evidence type="ECO:0008006" key="3">
    <source>
        <dbReference type="Google" id="ProtNLM"/>
    </source>
</evidence>
<dbReference type="PROSITE" id="PS50292">
    <property type="entry name" value="PEROXIDASE_3"/>
    <property type="match status" value="1"/>
</dbReference>
<protein>
    <recommendedName>
        <fullName evidence="3">Peroxidase</fullName>
    </recommendedName>
</protein>
<sequence>QYGKDLASINVGRAREHGVPGYARYRRLCGLPAMDSWSEMSHHMSNYTVNKYFDMFSHPDDLDLWSAGIAEKNSPGSMIGPTFKCLIAMTFRDLKVGDRFWYENGGWPSSFTKDQLAEIRKIKLSRIVCDSGDNIETIQVNVMQIPDYINNPRVPCSNQVLPSINFWKWKEFREYETVPSFNKETFVEESYNNYNSEYEEEKGPNKNEDADYHVITVDNKPVLIKDSIIESLINNNDPNRLTSLSVEDDEILHS</sequence>
<proteinExistence type="predicted"/>
<dbReference type="GO" id="GO:0020037">
    <property type="term" value="F:heme binding"/>
    <property type="evidence" value="ECO:0007669"/>
    <property type="project" value="InterPro"/>
</dbReference>
<dbReference type="PANTHER" id="PTHR11475:SF106">
    <property type="entry name" value="CURLY SU"/>
    <property type="match status" value="1"/>
</dbReference>
<dbReference type="AlphaFoldDB" id="A0A1B6EAY8"/>
<dbReference type="PANTHER" id="PTHR11475">
    <property type="entry name" value="OXIDASE/PEROXIDASE"/>
    <property type="match status" value="1"/>
</dbReference>
<dbReference type="InterPro" id="IPR019791">
    <property type="entry name" value="Haem_peroxidase_animal"/>
</dbReference>
<organism evidence="2">
    <name type="scientific">Clastoptera arizonana</name>
    <name type="common">Arizona spittle bug</name>
    <dbReference type="NCBI Taxonomy" id="38151"/>
    <lineage>
        <taxon>Eukaryota</taxon>
        <taxon>Metazoa</taxon>
        <taxon>Ecdysozoa</taxon>
        <taxon>Arthropoda</taxon>
        <taxon>Hexapoda</taxon>
        <taxon>Insecta</taxon>
        <taxon>Pterygota</taxon>
        <taxon>Neoptera</taxon>
        <taxon>Paraneoptera</taxon>
        <taxon>Hemiptera</taxon>
        <taxon>Auchenorrhyncha</taxon>
        <taxon>Cercopoidea</taxon>
        <taxon>Clastopteridae</taxon>
        <taxon>Clastoptera</taxon>
    </lineage>
</organism>
<dbReference type="Pfam" id="PF03098">
    <property type="entry name" value="An_peroxidase"/>
    <property type="match status" value="1"/>
</dbReference>
<dbReference type="SUPFAM" id="SSF48113">
    <property type="entry name" value="Heme-dependent peroxidases"/>
    <property type="match status" value="1"/>
</dbReference>
<dbReference type="EMBL" id="GEDC01002213">
    <property type="protein sequence ID" value="JAS35085.1"/>
    <property type="molecule type" value="Transcribed_RNA"/>
</dbReference>
<dbReference type="InterPro" id="IPR037120">
    <property type="entry name" value="Haem_peroxidase_sf_animal"/>
</dbReference>
<keyword evidence="1" id="KW-0575">Peroxidase</keyword>
<gene>
    <name evidence="2" type="ORF">g.17430</name>
</gene>
<keyword evidence="1" id="KW-0560">Oxidoreductase</keyword>
<accession>A0A1B6EAY8</accession>
<dbReference type="GO" id="GO:0006979">
    <property type="term" value="P:response to oxidative stress"/>
    <property type="evidence" value="ECO:0007669"/>
    <property type="project" value="InterPro"/>
</dbReference>
<dbReference type="InterPro" id="IPR010255">
    <property type="entry name" value="Haem_peroxidase_sf"/>
</dbReference>
<evidence type="ECO:0000313" key="2">
    <source>
        <dbReference type="EMBL" id="JAS35085.1"/>
    </source>
</evidence>
<name>A0A1B6EAY8_9HEMI</name>